<comment type="caution">
    <text evidence="2">The sequence shown here is derived from an EMBL/GenBank/DDBJ whole genome shotgun (WGS) entry which is preliminary data.</text>
</comment>
<evidence type="ECO:0000256" key="1">
    <source>
        <dbReference type="SAM" id="MobiDB-lite"/>
    </source>
</evidence>
<feature type="region of interest" description="Disordered" evidence="1">
    <location>
        <begin position="72"/>
        <end position="123"/>
    </location>
</feature>
<keyword evidence="3" id="KW-1185">Reference proteome</keyword>
<evidence type="ECO:0000313" key="3">
    <source>
        <dbReference type="Proteomes" id="UP001215712"/>
    </source>
</evidence>
<dbReference type="EMBL" id="JAQJAN010000004">
    <property type="protein sequence ID" value="KAJ5731846.1"/>
    <property type="molecule type" value="Genomic_DNA"/>
</dbReference>
<feature type="region of interest" description="Disordered" evidence="1">
    <location>
        <begin position="1"/>
        <end position="22"/>
    </location>
</feature>
<feature type="compositionally biased region" description="Basic and acidic residues" evidence="1">
    <location>
        <begin position="96"/>
        <end position="107"/>
    </location>
</feature>
<dbReference type="Proteomes" id="UP001215712">
    <property type="component" value="Unassembled WGS sequence"/>
</dbReference>
<name>A0AAD6HQ39_9EURO</name>
<reference evidence="2" key="1">
    <citation type="journal article" date="2023" name="IMA Fungus">
        <title>Comparative genomic study of the Penicillium genus elucidates a diverse pangenome and 15 lateral gene transfer events.</title>
        <authorList>
            <person name="Petersen C."/>
            <person name="Sorensen T."/>
            <person name="Nielsen M.R."/>
            <person name="Sondergaard T.E."/>
            <person name="Sorensen J.L."/>
            <person name="Fitzpatrick D.A."/>
            <person name="Frisvad J.C."/>
            <person name="Nielsen K.L."/>
        </authorList>
    </citation>
    <scope>NUCLEOTIDE SEQUENCE</scope>
    <source>
        <strain evidence="2">IBT 17514</strain>
    </source>
</reference>
<evidence type="ECO:0000313" key="2">
    <source>
        <dbReference type="EMBL" id="KAJ5731846.1"/>
    </source>
</evidence>
<dbReference type="AlphaFoldDB" id="A0AAD6HQ39"/>
<sequence>MTEHSKPSWSDTSNPSETIGNFNTSAQSILNWLEKSNRPQAEAIGDCATSPSIPTWSDYSVGINYSEAIDSVESDESQVSDPHEVTHRLQSIHRPGGPDRSDCELRPTESNSSNSSVSGGVPL</sequence>
<accession>A0AAD6HQ39</accession>
<reference evidence="2" key="2">
    <citation type="submission" date="2023-01" db="EMBL/GenBank/DDBJ databases">
        <authorList>
            <person name="Petersen C."/>
        </authorList>
    </citation>
    <scope>NUCLEOTIDE SEQUENCE</scope>
    <source>
        <strain evidence="2">IBT 17514</strain>
    </source>
</reference>
<feature type="compositionally biased region" description="Polar residues" evidence="1">
    <location>
        <begin position="7"/>
        <end position="22"/>
    </location>
</feature>
<protein>
    <submittedName>
        <fullName evidence="2">Uncharacterized protein</fullName>
    </submittedName>
</protein>
<proteinExistence type="predicted"/>
<feature type="compositionally biased region" description="Low complexity" evidence="1">
    <location>
        <begin position="110"/>
        <end position="123"/>
    </location>
</feature>
<organism evidence="2 3">
    <name type="scientific">Penicillium malachiteum</name>
    <dbReference type="NCBI Taxonomy" id="1324776"/>
    <lineage>
        <taxon>Eukaryota</taxon>
        <taxon>Fungi</taxon>
        <taxon>Dikarya</taxon>
        <taxon>Ascomycota</taxon>
        <taxon>Pezizomycotina</taxon>
        <taxon>Eurotiomycetes</taxon>
        <taxon>Eurotiomycetidae</taxon>
        <taxon>Eurotiales</taxon>
        <taxon>Aspergillaceae</taxon>
        <taxon>Penicillium</taxon>
    </lineage>
</organism>
<gene>
    <name evidence="2" type="ORF">N7493_003327</name>
</gene>